<sequence>MTVLARQVTLCTSADDYRSLNHWVEHTTVRPFTVRELYRFLESSVVEQGFFSLWRGNTATLSRIFPYAAIQYSAHERYKHALGIDLPDMSHMRLSDLRLRRFLAGCMAGTTCVVTTYPLDFARARMAVTTSKRYHNVIHALRTVTTEEGAWALYRGFIPAILGIIPYSGIAFFTFETLKEYRLNRHMAILKTRPEKLKPFENLCCGAFSGVLGQTASYPLDIVRRRMQNAAVTVCWTLSQHSRDVVGKLHIITMLDVRSATARYSFTYESIVDSMGRFDTTVLAERIHVRGTERLPNCRRRSYTRTTNLDNLTSFRRHKIERRLDNSVGYSMRSIKTIIQHLPTPYKLYLSLMVLEKNRSIVPTLLTILSACAIRVETEKATKVMRYKAKHSRLHQLYYRGFVQLHELHTCQTEPVSPALRTDDSVRLASALRAASARHMAPVSSGPGKMRTNRLATERLADPDVRRTYQNRLLGSLPNAPPSDVNSHWDEIASSLHSAGNFACGTAPPGARKHWISTRTLTLLKSRRSIPAGPENNLMQRVIRRQVKKAKEIEEPQESGNARKLFQLIRATGPRKPPVSETIKDRNGVTILNKEELRTTIVMDTSWRPSGTHSSLLFPRFPVYRQSDTVTVQATGMEQADTTESTEYSWMSPYTSQFTSRCNEGMTGKKVESTTSATDKFDHSILKIKRFAKQRVLGKCILCETRLPPACLVSRYSATSSTPVTHAQAVTAPRHNRERIRFSTCNFSADDTLVADAFQNEYSILSSFRSLRNPMFQGMSVNEIGLRALQSNSTLVYHAQEYRIAVCDSRSIVWQPSGGLLVKNRDLYFTDGKRSIDYVLAYSRTKTTEVHAAKRTAFLKGLARELVEIEVEDCCGQILGRTAVGPSPPTEPIISARIQPTSAAIPVYPEPNPQQKWSRKESTRGQPSSMDRYRFRAEHEESALFDLSDLVFVKLHAPWKTMERYAEMFNFRKPLKMDPEMVKLRPRPSCSDCCDVDKSVLKPLRNTFTWPFQKQRLYLFDIPQNQDEFFTAVERAMVLDYILRRTPCVFEDNPELDETTSSNNSPGFNGRRRPAEIDVGITKMLSDGVFSAAYPLHELSESRESFNCVNNRILLKRYWASYKSFGRPQPLDYIRYYFGEAVAFYFAWLGFYTSCLAPVAFLGVLIFLFGLIGMFNDPIVKDVCEYGSSIIMCPLCDHVRCQFWRLNSSCLRSKLTRLVDNEGTVLFGVIMALWAILFLELWKRRQVSLAYQWSVYSLEPVDQPPRPEFLALLQKGFPSKLNPISGLEEPVVPFWRMRVPCFCVSFTSVLFGVLLTLACLVGVILYKLVMKVVFYQQPNEFVQSVAGMLTTITGSVINLILIFILKFIYNRLAIKLNDLENHRTQVEYDNSLTLKLYLLQFVNYYSSIFYIAFIQGTTAAVPGADKSIVQSTGCDQGDCLFELFLQLVIIMVGKQLLNFIQETMMPVILRLIRKVRADCQRRKASTTPETADQLEKKLHTEVKTRSDRLLACRSDYTLLDPGSRPLFDEYLEMMIQYGFITMFVPAFPLAPFFGMLNNLFEIRGDAKKFVNQYRRPVLERVGTIGIWYSILLVLSSLAIRTNACVIAFSTQFIDRWVYRMHYSADHTDAGFKNFTLSYMDSSRFPGVSNTTYCRYDDYRKPPWEDPEMSHTLIFYHVLAVKFIFVFIFEIWYQLTALVWCFGDTNVNHMNGYTADTQKIAASMETLRPRVNRFNDRQFRIVQNGEYLGQAALTPVFVLIGLERLSVATVLTSLIAAMIPDVPKRVKKRIYFEANETNRLILDAELHHKQKRPGRSLRWDLKKETLGKLRDAEEEEDPLAFLHFHQTFANALGGTSTVGVNRYNDTGAYCMLFTHSADDSLVGSGVLECPIIECDPLIGGQDDGVFKELFVMFIPFIIAVTPDLGQ</sequence>
<feature type="domain" description="Anoctamin transmembrane" evidence="14">
    <location>
        <begin position="1134"/>
        <end position="1696"/>
    </location>
</feature>
<feature type="transmembrane region" description="Helical" evidence="12">
    <location>
        <begin position="1302"/>
        <end position="1326"/>
    </location>
</feature>
<feature type="domain" description="Anoctamin dimerisation" evidence="15">
    <location>
        <begin position="934"/>
        <end position="1131"/>
    </location>
</feature>
<dbReference type="InterPro" id="IPR032394">
    <property type="entry name" value="Anoct_dimer"/>
</dbReference>
<dbReference type="SUPFAM" id="SSF103506">
    <property type="entry name" value="Mitochondrial carrier"/>
    <property type="match status" value="1"/>
</dbReference>
<comment type="similarity">
    <text evidence="3 12">Belongs to the anoctamin family.</text>
</comment>
<dbReference type="GO" id="GO:0046983">
    <property type="term" value="F:protein dimerization activity"/>
    <property type="evidence" value="ECO:0007669"/>
    <property type="project" value="InterPro"/>
</dbReference>
<dbReference type="PANTHER" id="PTHR12308">
    <property type="entry name" value="ANOCTAMIN"/>
    <property type="match status" value="1"/>
</dbReference>
<reference key="2">
    <citation type="submission" date="2011-10" db="EMBL/GenBank/DDBJ databases">
        <title>The genome and transcriptome sequence of Clonorchis sinensis provide insights into the carcinogenic liver fluke.</title>
        <authorList>
            <person name="Wang X."/>
            <person name="Huang Y."/>
            <person name="Chen W."/>
            <person name="Liu H."/>
            <person name="Guo L."/>
            <person name="Chen Y."/>
            <person name="Luo F."/>
            <person name="Zhou W."/>
            <person name="Sun J."/>
            <person name="Mao Q."/>
            <person name="Liang P."/>
            <person name="Zhou C."/>
            <person name="Tian Y."/>
            <person name="Men J."/>
            <person name="Lv X."/>
            <person name="Huang L."/>
            <person name="Zhou J."/>
            <person name="Hu Y."/>
            <person name="Li R."/>
            <person name="Zhang F."/>
            <person name="Lei H."/>
            <person name="Li X."/>
            <person name="Hu X."/>
            <person name="Liang C."/>
            <person name="Xu J."/>
            <person name="Wu Z."/>
            <person name="Yu X."/>
        </authorList>
    </citation>
    <scope>NUCLEOTIDE SEQUENCE</scope>
    <source>
        <strain>Henan</strain>
    </source>
</reference>
<evidence type="ECO:0000259" key="14">
    <source>
        <dbReference type="Pfam" id="PF04547"/>
    </source>
</evidence>
<feature type="repeat" description="Solcar" evidence="11">
    <location>
        <begin position="1"/>
        <end position="81"/>
    </location>
</feature>
<feature type="non-terminal residue" evidence="16">
    <location>
        <position position="1925"/>
    </location>
</feature>
<keyword evidence="17" id="KW-1185">Reference proteome</keyword>
<dbReference type="PRINTS" id="PR00926">
    <property type="entry name" value="MITOCARRIER"/>
</dbReference>
<dbReference type="EMBL" id="DF142832">
    <property type="protein sequence ID" value="GAA47265.1"/>
    <property type="molecule type" value="Genomic_DNA"/>
</dbReference>
<evidence type="ECO:0000256" key="5">
    <source>
        <dbReference type="ARBA" id="ARBA00022475"/>
    </source>
</evidence>
<evidence type="ECO:0000313" key="17">
    <source>
        <dbReference type="Proteomes" id="UP000008909"/>
    </source>
</evidence>
<comment type="subcellular location">
    <subcellularLocation>
        <location evidence="1">Cell membrane</location>
        <topology evidence="1">Multi-pass membrane protein</topology>
    </subcellularLocation>
    <subcellularLocation>
        <location evidence="12">Membrane</location>
        <topology evidence="12">Multi-pass membrane protein</topology>
    </subcellularLocation>
</comment>
<evidence type="ECO:0000256" key="2">
    <source>
        <dbReference type="ARBA" id="ARBA00006375"/>
    </source>
</evidence>
<evidence type="ECO:0000259" key="15">
    <source>
        <dbReference type="Pfam" id="PF16178"/>
    </source>
</evidence>
<feature type="region of interest" description="Disordered" evidence="13">
    <location>
        <begin position="906"/>
        <end position="928"/>
    </location>
</feature>
<keyword evidence="9 11" id="KW-0472">Membrane</keyword>
<keyword evidence="4" id="KW-0813">Transport</keyword>
<protein>
    <recommendedName>
        <fullName evidence="12">Anoctamin</fullName>
    </recommendedName>
</protein>
<evidence type="ECO:0000256" key="4">
    <source>
        <dbReference type="ARBA" id="ARBA00022448"/>
    </source>
</evidence>
<feature type="transmembrane region" description="Helical" evidence="12">
    <location>
        <begin position="1346"/>
        <end position="1369"/>
    </location>
</feature>
<evidence type="ECO:0000256" key="11">
    <source>
        <dbReference type="PROSITE-ProRule" id="PRU00282"/>
    </source>
</evidence>
<feature type="transmembrane region" description="Helical" evidence="12">
    <location>
        <begin position="1534"/>
        <end position="1553"/>
    </location>
</feature>
<keyword evidence="7" id="KW-0677">Repeat</keyword>
<dbReference type="Pfam" id="PF00153">
    <property type="entry name" value="Mito_carr"/>
    <property type="match status" value="3"/>
</dbReference>
<dbReference type="InterPro" id="IPR007632">
    <property type="entry name" value="Anoctamin"/>
</dbReference>
<keyword evidence="6 11" id="KW-0812">Transmembrane</keyword>
<keyword evidence="8 12" id="KW-1133">Transmembrane helix</keyword>
<evidence type="ECO:0000313" key="16">
    <source>
        <dbReference type="EMBL" id="GAA47265.1"/>
    </source>
</evidence>
<evidence type="ECO:0000256" key="9">
    <source>
        <dbReference type="ARBA" id="ARBA00023136"/>
    </source>
</evidence>
<dbReference type="InterPro" id="IPR049452">
    <property type="entry name" value="Anoctamin_TM"/>
</dbReference>
<feature type="domain" description="Anoctamin dimerisation" evidence="15">
    <location>
        <begin position="828"/>
        <end position="873"/>
    </location>
</feature>
<evidence type="ECO:0000256" key="13">
    <source>
        <dbReference type="SAM" id="MobiDB-lite"/>
    </source>
</evidence>
<gene>
    <name evidence="16" type="ORF">CLF_100151</name>
</gene>
<evidence type="ECO:0000256" key="3">
    <source>
        <dbReference type="ARBA" id="ARBA00009671"/>
    </source>
</evidence>
<dbReference type="PANTHER" id="PTHR12308:SF83">
    <property type="entry name" value="ANOCTAMIN"/>
    <property type="match status" value="1"/>
</dbReference>
<organism evidence="16 17">
    <name type="scientific">Clonorchis sinensis</name>
    <name type="common">Chinese liver fluke</name>
    <dbReference type="NCBI Taxonomy" id="79923"/>
    <lineage>
        <taxon>Eukaryota</taxon>
        <taxon>Metazoa</taxon>
        <taxon>Spiralia</taxon>
        <taxon>Lophotrochozoa</taxon>
        <taxon>Platyhelminthes</taxon>
        <taxon>Trematoda</taxon>
        <taxon>Digenea</taxon>
        <taxon>Opisthorchiida</taxon>
        <taxon>Opisthorchiata</taxon>
        <taxon>Opisthorchiidae</taxon>
        <taxon>Clonorchis</taxon>
    </lineage>
</organism>
<dbReference type="InterPro" id="IPR023395">
    <property type="entry name" value="MCP_dom_sf"/>
</dbReference>
<comment type="similarity">
    <text evidence="2">Belongs to the mitochondrial carrier (TC 2.A.29) family.</text>
</comment>
<name>G7Y2S8_CLOSI</name>
<accession>G7Y2S8</accession>
<dbReference type="Proteomes" id="UP000008909">
    <property type="component" value="Unassembled WGS sequence"/>
</dbReference>
<reference evidence="16" key="1">
    <citation type="journal article" date="2011" name="Genome Biol.">
        <title>The draft genome of the carcinogenic human liver fluke Clonorchis sinensis.</title>
        <authorList>
            <person name="Wang X."/>
            <person name="Chen W."/>
            <person name="Huang Y."/>
            <person name="Sun J."/>
            <person name="Men J."/>
            <person name="Liu H."/>
            <person name="Luo F."/>
            <person name="Guo L."/>
            <person name="Lv X."/>
            <person name="Deng C."/>
            <person name="Zhou C."/>
            <person name="Fan Y."/>
            <person name="Li X."/>
            <person name="Huang L."/>
            <person name="Hu Y."/>
            <person name="Liang C."/>
            <person name="Hu X."/>
            <person name="Xu J."/>
            <person name="Yu X."/>
        </authorList>
    </citation>
    <scope>NUCLEOTIDE SEQUENCE [LARGE SCALE GENOMIC DNA]</scope>
    <source>
        <strain evidence="16">Henan</strain>
    </source>
</reference>
<evidence type="ECO:0000256" key="10">
    <source>
        <dbReference type="ARBA" id="ARBA00023180"/>
    </source>
</evidence>
<keyword evidence="5" id="KW-1003">Cell membrane</keyword>
<proteinExistence type="inferred from homology"/>
<dbReference type="Pfam" id="PF04547">
    <property type="entry name" value="Anoctamin"/>
    <property type="match status" value="1"/>
</dbReference>
<dbReference type="InterPro" id="IPR018108">
    <property type="entry name" value="MCP_transmembrane"/>
</dbReference>
<evidence type="ECO:0000256" key="8">
    <source>
        <dbReference type="ARBA" id="ARBA00022989"/>
    </source>
</evidence>
<feature type="transmembrane region" description="Helical" evidence="12">
    <location>
        <begin position="152"/>
        <end position="175"/>
    </location>
</feature>
<keyword evidence="10" id="KW-0325">Glycoprotein</keyword>
<feature type="repeat" description="Solcar" evidence="11">
    <location>
        <begin position="96"/>
        <end position="181"/>
    </location>
</feature>
<dbReference type="Pfam" id="PF16178">
    <property type="entry name" value="Anoct_dimer"/>
    <property type="match status" value="2"/>
</dbReference>
<dbReference type="InterPro" id="IPR002067">
    <property type="entry name" value="MCP"/>
</dbReference>
<dbReference type="GO" id="GO:0005254">
    <property type="term" value="F:chloride channel activity"/>
    <property type="evidence" value="ECO:0007669"/>
    <property type="project" value="TreeGrafter"/>
</dbReference>
<evidence type="ECO:0000256" key="12">
    <source>
        <dbReference type="RuleBase" id="RU280814"/>
    </source>
</evidence>
<evidence type="ECO:0000256" key="7">
    <source>
        <dbReference type="ARBA" id="ARBA00022737"/>
    </source>
</evidence>
<feature type="transmembrane region" description="Helical" evidence="12">
    <location>
        <begin position="1223"/>
        <end position="1242"/>
    </location>
</feature>
<evidence type="ECO:0000256" key="1">
    <source>
        <dbReference type="ARBA" id="ARBA00004651"/>
    </source>
</evidence>
<feature type="transmembrane region" description="Helical" evidence="12">
    <location>
        <begin position="1586"/>
        <end position="1610"/>
    </location>
</feature>
<feature type="transmembrane region" description="Helical" evidence="12">
    <location>
        <begin position="1672"/>
        <end position="1692"/>
    </location>
</feature>
<feature type="transmembrane region" description="Helical" evidence="12">
    <location>
        <begin position="1142"/>
        <end position="1172"/>
    </location>
</feature>
<dbReference type="PROSITE" id="PS50920">
    <property type="entry name" value="SOLCAR"/>
    <property type="match status" value="2"/>
</dbReference>
<dbReference type="GO" id="GO:0005886">
    <property type="term" value="C:plasma membrane"/>
    <property type="evidence" value="ECO:0007669"/>
    <property type="project" value="UniProtKB-SubCell"/>
</dbReference>
<evidence type="ECO:0000256" key="6">
    <source>
        <dbReference type="ARBA" id="ARBA00022692"/>
    </source>
</evidence>
<dbReference type="Gene3D" id="1.50.40.10">
    <property type="entry name" value="Mitochondrial carrier domain"/>
    <property type="match status" value="1"/>
</dbReference>